<dbReference type="PANTHER" id="PTHR42942:SF1">
    <property type="entry name" value="ALKYLTRANSFERASE-LIKE PROTEIN 1"/>
    <property type="match status" value="1"/>
</dbReference>
<dbReference type="GO" id="GO:0003677">
    <property type="term" value="F:DNA binding"/>
    <property type="evidence" value="ECO:0007669"/>
    <property type="project" value="UniProtKB-KW"/>
</dbReference>
<dbReference type="STRING" id="1123357.SAMN02745244_01267"/>
<evidence type="ECO:0000256" key="1">
    <source>
        <dbReference type="ARBA" id="ARBA00022763"/>
    </source>
</evidence>
<gene>
    <name evidence="3" type="ORF">SAMN02745244_01267</name>
</gene>
<evidence type="ECO:0000259" key="2">
    <source>
        <dbReference type="Pfam" id="PF01035"/>
    </source>
</evidence>
<dbReference type="Proteomes" id="UP000184512">
    <property type="component" value="Unassembled WGS sequence"/>
</dbReference>
<feature type="domain" description="Methylated-DNA-[protein]-cysteine S-methyltransferase DNA binding" evidence="2">
    <location>
        <begin position="14"/>
        <end position="72"/>
    </location>
</feature>
<dbReference type="CDD" id="cd06445">
    <property type="entry name" value="ATase"/>
    <property type="match status" value="1"/>
</dbReference>
<protein>
    <submittedName>
        <fullName evidence="3">Alkylated DNA nucleotide flippase Atl1, participates in nucleotide excision repair, Ada-like DNA-binding domain</fullName>
    </submittedName>
</protein>
<keyword evidence="3" id="KW-0238">DNA-binding</keyword>
<keyword evidence="1" id="KW-0227">DNA damage</keyword>
<dbReference type="InterPro" id="IPR052520">
    <property type="entry name" value="ATL_DNA_repair"/>
</dbReference>
<dbReference type="RefSeq" id="WP_073186696.1">
    <property type="nucleotide sequence ID" value="NZ_FQZG01000018.1"/>
</dbReference>
<dbReference type="EMBL" id="FQZG01000018">
    <property type="protein sequence ID" value="SHI88381.1"/>
    <property type="molecule type" value="Genomic_DNA"/>
</dbReference>
<accession>A0A1M6ESB2</accession>
<evidence type="ECO:0000313" key="4">
    <source>
        <dbReference type="Proteomes" id="UP000184512"/>
    </source>
</evidence>
<proteinExistence type="predicted"/>
<dbReference type="GO" id="GO:0003824">
    <property type="term" value="F:catalytic activity"/>
    <property type="evidence" value="ECO:0007669"/>
    <property type="project" value="InterPro"/>
</dbReference>
<evidence type="ECO:0000313" key="3">
    <source>
        <dbReference type="EMBL" id="SHI88381.1"/>
    </source>
</evidence>
<dbReference type="InterPro" id="IPR036388">
    <property type="entry name" value="WH-like_DNA-bd_sf"/>
</dbReference>
<dbReference type="SUPFAM" id="SSF46767">
    <property type="entry name" value="Methylated DNA-protein cysteine methyltransferase, C-terminal domain"/>
    <property type="match status" value="1"/>
</dbReference>
<dbReference type="Gene3D" id="1.10.10.10">
    <property type="entry name" value="Winged helix-like DNA-binding domain superfamily/Winged helix DNA-binding domain"/>
    <property type="match status" value="1"/>
</dbReference>
<dbReference type="Pfam" id="PF01035">
    <property type="entry name" value="DNA_binding_1"/>
    <property type="match status" value="1"/>
</dbReference>
<dbReference type="InterPro" id="IPR014048">
    <property type="entry name" value="MethylDNA_cys_MeTrfase_DNA-bd"/>
</dbReference>
<organism evidence="3 4">
    <name type="scientific">Tessaracoccus bendigoensis DSM 12906</name>
    <dbReference type="NCBI Taxonomy" id="1123357"/>
    <lineage>
        <taxon>Bacteria</taxon>
        <taxon>Bacillati</taxon>
        <taxon>Actinomycetota</taxon>
        <taxon>Actinomycetes</taxon>
        <taxon>Propionibacteriales</taxon>
        <taxon>Propionibacteriaceae</taxon>
        <taxon>Tessaracoccus</taxon>
    </lineage>
</organism>
<reference evidence="3 4" key="1">
    <citation type="submission" date="2016-11" db="EMBL/GenBank/DDBJ databases">
        <authorList>
            <person name="Jaros S."/>
            <person name="Januszkiewicz K."/>
            <person name="Wedrychowicz H."/>
        </authorList>
    </citation>
    <scope>NUCLEOTIDE SEQUENCE [LARGE SCALE GENOMIC DNA]</scope>
    <source>
        <strain evidence="3 4">DSM 12906</strain>
    </source>
</reference>
<dbReference type="InterPro" id="IPR036217">
    <property type="entry name" value="MethylDNA_cys_MeTrfase_DNAb"/>
</dbReference>
<dbReference type="AlphaFoldDB" id="A0A1M6ESB2"/>
<name>A0A1M6ESB2_9ACTN</name>
<sequence length="120" mass="13444">MPPPARPGTFDVLAERVLQAVEQLPRGSVVSYGDLAELVGTTPRMVGAVMSQFGSEVAWWRVVGHDGRLPAHLLDRARRHWADESIASTEKGCRIERHRADLDELAERYAEAVDQLDRDR</sequence>
<dbReference type="GO" id="GO:0006281">
    <property type="term" value="P:DNA repair"/>
    <property type="evidence" value="ECO:0007669"/>
    <property type="project" value="InterPro"/>
</dbReference>
<keyword evidence="4" id="KW-1185">Reference proteome</keyword>
<dbReference type="PANTHER" id="PTHR42942">
    <property type="entry name" value="6-O-METHYLGUANINE DNA METHYLTRANSFERASE"/>
    <property type="match status" value="1"/>
</dbReference>
<dbReference type="OrthoDB" id="9132167at2"/>